<organism evidence="7 8">
    <name type="scientific">Penstemon smallii</name>
    <dbReference type="NCBI Taxonomy" id="265156"/>
    <lineage>
        <taxon>Eukaryota</taxon>
        <taxon>Viridiplantae</taxon>
        <taxon>Streptophyta</taxon>
        <taxon>Embryophyta</taxon>
        <taxon>Tracheophyta</taxon>
        <taxon>Spermatophyta</taxon>
        <taxon>Magnoliopsida</taxon>
        <taxon>eudicotyledons</taxon>
        <taxon>Gunneridae</taxon>
        <taxon>Pentapetalae</taxon>
        <taxon>asterids</taxon>
        <taxon>lamiids</taxon>
        <taxon>Lamiales</taxon>
        <taxon>Plantaginaceae</taxon>
        <taxon>Cheloneae</taxon>
        <taxon>Penstemon</taxon>
    </lineage>
</organism>
<dbReference type="PROSITE" id="PS51005">
    <property type="entry name" value="NAC"/>
    <property type="match status" value="1"/>
</dbReference>
<feature type="region of interest" description="Disordered" evidence="5">
    <location>
        <begin position="207"/>
        <end position="232"/>
    </location>
</feature>
<dbReference type="EMBL" id="JBJXBP010000003">
    <property type="protein sequence ID" value="KAL3841257.1"/>
    <property type="molecule type" value="Genomic_DNA"/>
</dbReference>
<reference evidence="7 8" key="1">
    <citation type="submission" date="2024-12" db="EMBL/GenBank/DDBJ databases">
        <title>The unique morphological basis and parallel evolutionary history of personate flowers in Penstemon.</title>
        <authorList>
            <person name="Depatie T.H."/>
            <person name="Wessinger C.A."/>
        </authorList>
    </citation>
    <scope>NUCLEOTIDE SEQUENCE [LARGE SCALE GENOMIC DNA]</scope>
    <source>
        <strain evidence="7">WTNN_2</strain>
        <tissue evidence="7">Leaf</tissue>
    </source>
</reference>
<dbReference type="Pfam" id="PF02365">
    <property type="entry name" value="NAM"/>
    <property type="match status" value="1"/>
</dbReference>
<evidence type="ECO:0000256" key="4">
    <source>
        <dbReference type="ARBA" id="ARBA00023242"/>
    </source>
</evidence>
<name>A0ABD3TWR1_9LAMI</name>
<evidence type="ECO:0000313" key="8">
    <source>
        <dbReference type="Proteomes" id="UP001634393"/>
    </source>
</evidence>
<dbReference type="InterPro" id="IPR036093">
    <property type="entry name" value="NAC_dom_sf"/>
</dbReference>
<evidence type="ECO:0000313" key="7">
    <source>
        <dbReference type="EMBL" id="KAL3841257.1"/>
    </source>
</evidence>
<evidence type="ECO:0000259" key="6">
    <source>
        <dbReference type="PROSITE" id="PS51005"/>
    </source>
</evidence>
<dbReference type="GO" id="GO:0003677">
    <property type="term" value="F:DNA binding"/>
    <property type="evidence" value="ECO:0007669"/>
    <property type="project" value="UniProtKB-KW"/>
</dbReference>
<feature type="region of interest" description="Disordered" evidence="5">
    <location>
        <begin position="103"/>
        <end position="122"/>
    </location>
</feature>
<keyword evidence="1" id="KW-0805">Transcription regulation</keyword>
<keyword evidence="3" id="KW-0804">Transcription</keyword>
<gene>
    <name evidence="7" type="ORF">ACJIZ3_025848</name>
</gene>
<evidence type="ECO:0000256" key="2">
    <source>
        <dbReference type="ARBA" id="ARBA00023125"/>
    </source>
</evidence>
<feature type="compositionally biased region" description="Low complexity" evidence="5">
    <location>
        <begin position="413"/>
        <end position="424"/>
    </location>
</feature>
<feature type="compositionally biased region" description="Gly residues" evidence="5">
    <location>
        <begin position="436"/>
        <end position="447"/>
    </location>
</feature>
<dbReference type="Proteomes" id="UP001634393">
    <property type="component" value="Unassembled WGS sequence"/>
</dbReference>
<dbReference type="SUPFAM" id="SSF101941">
    <property type="entry name" value="NAC domain"/>
    <property type="match status" value="1"/>
</dbReference>
<comment type="caution">
    <text evidence="7">The sequence shown here is derived from an EMBL/GenBank/DDBJ whole genome shotgun (WGS) entry which is preliminary data.</text>
</comment>
<feature type="domain" description="NAC" evidence="6">
    <location>
        <begin position="30"/>
        <end position="193"/>
    </location>
</feature>
<sequence length="467" mass="52678">MEDKQLIFHPDLGHLMTRQRKQPNLRNGNLLVGFRFVPTDVELIYYLQTKVGNWRMPLDTKKIIREVELSNFSPQQLTEMHKQQFDKDQKEWYFFTPRERKYPGGERPSRSAGDGYWKPTGKETMIEDNGAEVGSKKVLDFFHGKQPRGTKTNWKMHEYVLKDDNKFDRSHNPTTSQNRMELNKWVLCKIYEIKREKKKKIVDEAGAEDDNKQQNHGLGQGLCDNAKKNKQNPKQQDFGIAIKNSNIQIDASPCNSCLDDQSQYQLQLEGFHGHGQEMMRNICPPVGVPLISHYWPPANNSEWDLPNYEEAAGDCSSSMLNNNNNNNNRDIVFESFNLEDGLQYGLVGYPYNNNNNNNNNIQQGGAAASSFDDHQLLLLGGGGSNLAADDPNNNCCFYLNNQQPPLIDPHDLQQFGHNQQQQQQGASFDDPQHQFGVGGGGGGGGGDASSHQFGNSSGSNTIHKSAT</sequence>
<dbReference type="Gene3D" id="2.170.150.80">
    <property type="entry name" value="NAC domain"/>
    <property type="match status" value="1"/>
</dbReference>
<keyword evidence="4" id="KW-0539">Nucleus</keyword>
<feature type="region of interest" description="Disordered" evidence="5">
    <location>
        <begin position="407"/>
        <end position="467"/>
    </location>
</feature>
<evidence type="ECO:0000256" key="1">
    <source>
        <dbReference type="ARBA" id="ARBA00023015"/>
    </source>
</evidence>
<keyword evidence="8" id="KW-1185">Reference proteome</keyword>
<dbReference type="AlphaFoldDB" id="A0ABD3TWR1"/>
<evidence type="ECO:0000256" key="3">
    <source>
        <dbReference type="ARBA" id="ARBA00023163"/>
    </source>
</evidence>
<proteinExistence type="predicted"/>
<accession>A0ABD3TWR1</accession>
<keyword evidence="2" id="KW-0238">DNA-binding</keyword>
<dbReference type="InterPro" id="IPR003441">
    <property type="entry name" value="NAC-dom"/>
</dbReference>
<dbReference type="PANTHER" id="PTHR31719">
    <property type="entry name" value="NAC TRANSCRIPTION FACTOR 56"/>
    <property type="match status" value="1"/>
</dbReference>
<protein>
    <recommendedName>
        <fullName evidence="6">NAC domain-containing protein</fullName>
    </recommendedName>
</protein>
<dbReference type="PANTHER" id="PTHR31719:SF94">
    <property type="entry name" value="PROTEIN ATAF2"/>
    <property type="match status" value="1"/>
</dbReference>
<feature type="compositionally biased region" description="Polar residues" evidence="5">
    <location>
        <begin position="449"/>
        <end position="467"/>
    </location>
</feature>
<evidence type="ECO:0000256" key="5">
    <source>
        <dbReference type="SAM" id="MobiDB-lite"/>
    </source>
</evidence>